<evidence type="ECO:0000313" key="8">
    <source>
        <dbReference type="EMBL" id="MEW9808022.1"/>
    </source>
</evidence>
<dbReference type="Gene3D" id="2.40.160.20">
    <property type="match status" value="2"/>
</dbReference>
<comment type="subcellular location">
    <subcellularLocation>
        <location evidence="1">Cell outer membrane</location>
    </subcellularLocation>
</comment>
<gene>
    <name evidence="8" type="ORF">ABUE31_18705</name>
</gene>
<accession>A0ABV3R3W2</accession>
<dbReference type="PANTHER" id="PTHR34001:SF3">
    <property type="entry name" value="BLL7405 PROTEIN"/>
    <property type="match status" value="1"/>
</dbReference>
<evidence type="ECO:0000256" key="4">
    <source>
        <dbReference type="ARBA" id="ARBA00023237"/>
    </source>
</evidence>
<evidence type="ECO:0000256" key="6">
    <source>
        <dbReference type="SAM" id="SignalP"/>
    </source>
</evidence>
<dbReference type="InterPro" id="IPR011250">
    <property type="entry name" value="OMP/PagP_B-barrel"/>
</dbReference>
<feature type="domain" description="Outer membrane protein beta-barrel" evidence="7">
    <location>
        <begin position="13"/>
        <end position="221"/>
    </location>
</feature>
<organism evidence="8 9">
    <name type="scientific">Mesorhizobium marinum</name>
    <dbReference type="NCBI Taxonomy" id="3228790"/>
    <lineage>
        <taxon>Bacteria</taxon>
        <taxon>Pseudomonadati</taxon>
        <taxon>Pseudomonadota</taxon>
        <taxon>Alphaproteobacteria</taxon>
        <taxon>Hyphomicrobiales</taxon>
        <taxon>Phyllobacteriaceae</taxon>
        <taxon>Mesorhizobium</taxon>
    </lineage>
</organism>
<comment type="similarity">
    <text evidence="5">Belongs to the Omp25/RopB family.</text>
</comment>
<feature type="domain" description="Outer membrane protein beta-barrel" evidence="7">
    <location>
        <begin position="235"/>
        <end position="413"/>
    </location>
</feature>
<keyword evidence="3" id="KW-0472">Membrane</keyword>
<name>A0ABV3R3W2_9HYPH</name>
<keyword evidence="2 6" id="KW-0732">Signal</keyword>
<evidence type="ECO:0000256" key="1">
    <source>
        <dbReference type="ARBA" id="ARBA00004442"/>
    </source>
</evidence>
<evidence type="ECO:0000256" key="2">
    <source>
        <dbReference type="ARBA" id="ARBA00022729"/>
    </source>
</evidence>
<feature type="chain" id="PRO_5046239748" evidence="6">
    <location>
        <begin position="24"/>
        <end position="414"/>
    </location>
</feature>
<dbReference type="SUPFAM" id="SSF56925">
    <property type="entry name" value="OMPA-like"/>
    <property type="match status" value="2"/>
</dbReference>
<proteinExistence type="inferred from homology"/>
<feature type="signal peptide" evidence="6">
    <location>
        <begin position="1"/>
        <end position="23"/>
    </location>
</feature>
<comment type="caution">
    <text evidence="8">The sequence shown here is derived from an EMBL/GenBank/DDBJ whole genome shotgun (WGS) entry which is preliminary data.</text>
</comment>
<dbReference type="RefSeq" id="WP_367725231.1">
    <property type="nucleotide sequence ID" value="NZ_JBFOCH010000010.1"/>
</dbReference>
<keyword evidence="4" id="KW-0998">Cell outer membrane</keyword>
<evidence type="ECO:0000256" key="5">
    <source>
        <dbReference type="ARBA" id="ARBA00038306"/>
    </source>
</evidence>
<sequence length="414" mass="43394">MTKLTKILFGAASAVAIASAVHAADAVVEEAPVAGYNWGGFYVGLGVGAGANVARLSGLGGGYLDGFGAEGVFGELTVGYDYMVSPRFLFGALADVHYSGVETRLGSDASASDTYGFDLGLRAGYLLTPSTLGYMLGGYAWQKGEIDGFMGPGSDLDSDRDGYFLGVGVETAVAGNWTLKTEYRFTQFGTNNLLEDLGAPDGIFDSDVSSHTFRVGANYRFGMNNGGGASFEVPAYNWTGFYVGGALGAGAGVYELGGEFNGLGGEGIFGELNVGYDHDFGNWVAGVQVDGRYSGISTEISMGGGSISLDADYGFDILARAGLKMSETTLAYALAGYSWQHFEFDVPSIIGDGLDWDSSGFSVGGGLETAVTENVSLNLEYRYSQYDSEDFDGGPDGIEPSFHTVRVGAKYKFN</sequence>
<dbReference type="Proteomes" id="UP001556196">
    <property type="component" value="Unassembled WGS sequence"/>
</dbReference>
<evidence type="ECO:0000256" key="3">
    <source>
        <dbReference type="ARBA" id="ARBA00023136"/>
    </source>
</evidence>
<evidence type="ECO:0000313" key="9">
    <source>
        <dbReference type="Proteomes" id="UP001556196"/>
    </source>
</evidence>
<dbReference type="Pfam" id="PF13505">
    <property type="entry name" value="OMP_b-brl"/>
    <property type="match status" value="2"/>
</dbReference>
<dbReference type="InterPro" id="IPR051692">
    <property type="entry name" value="OMP-like"/>
</dbReference>
<protein>
    <submittedName>
        <fullName evidence="8">Outer membrane protein</fullName>
    </submittedName>
</protein>
<evidence type="ECO:0000259" key="7">
    <source>
        <dbReference type="Pfam" id="PF13505"/>
    </source>
</evidence>
<dbReference type="EMBL" id="JBFOCI010000006">
    <property type="protein sequence ID" value="MEW9808022.1"/>
    <property type="molecule type" value="Genomic_DNA"/>
</dbReference>
<keyword evidence="9" id="KW-1185">Reference proteome</keyword>
<dbReference type="InterPro" id="IPR027385">
    <property type="entry name" value="Beta-barrel_OMP"/>
</dbReference>
<reference evidence="8 9" key="1">
    <citation type="submission" date="2024-06" db="EMBL/GenBank/DDBJ databases">
        <authorList>
            <person name="Tuo L."/>
        </authorList>
    </citation>
    <scope>NUCLEOTIDE SEQUENCE [LARGE SCALE GENOMIC DNA]</scope>
    <source>
        <strain evidence="8 9">ZMM04-5</strain>
    </source>
</reference>
<dbReference type="PANTHER" id="PTHR34001">
    <property type="entry name" value="BLL7405 PROTEIN"/>
    <property type="match status" value="1"/>
</dbReference>